<dbReference type="RefSeq" id="XP_065459121.1">
    <property type="nucleotide sequence ID" value="XM_065603049.1"/>
</dbReference>
<sequence length="325" mass="37777">MSVETPPANDVPNASFLDTGEITVLFRFEKYEKLHKTQQERLKLERHSHDVDFQKSQMTEAQIYQADRRIEQLQRYIEAEERKIFPRSPRSRMVQDYDVEMRTPTLPAFEDYYRHTWNGPTTYPSYSMTLGGRRASTVAARLSRWITKEGGNGNDPVIQENTWAQLKEMERRILNKISNSRLGYRHSGIWNNYITLNELAIMEAGVVTQERMNQIKRLLVLGAIVYRDPMTMAAVFGRKVPYCAKCGTRGTIVNEHFEPVPVDAPVTELYLLRDVEHPGWGLFIVFQCEARCTAKYGYRFAPVPIEEMNGKDIQNDPMYYPYGDI</sequence>
<keyword evidence="2" id="KW-1185">Reference proteome</keyword>
<proteinExistence type="predicted"/>
<evidence type="ECO:0000313" key="1">
    <source>
        <dbReference type="EMBL" id="WPB03677.1"/>
    </source>
</evidence>
<dbReference type="EMBL" id="CP134188">
    <property type="protein sequence ID" value="WPB03677.1"/>
    <property type="molecule type" value="Genomic_DNA"/>
</dbReference>
<dbReference type="GeneID" id="35431515"/>
<dbReference type="Proteomes" id="UP001302367">
    <property type="component" value="Chromosome 5"/>
</dbReference>
<protein>
    <submittedName>
        <fullName evidence="1">Uncharacterized protein</fullName>
    </submittedName>
</protein>
<organism evidence="1 2">
    <name type="scientific">Cercospora beticola</name>
    <name type="common">Sugarbeet leaf spot fungus</name>
    <dbReference type="NCBI Taxonomy" id="122368"/>
    <lineage>
        <taxon>Eukaryota</taxon>
        <taxon>Fungi</taxon>
        <taxon>Dikarya</taxon>
        <taxon>Ascomycota</taxon>
        <taxon>Pezizomycotina</taxon>
        <taxon>Dothideomycetes</taxon>
        <taxon>Dothideomycetidae</taxon>
        <taxon>Mycosphaerellales</taxon>
        <taxon>Mycosphaerellaceae</taxon>
        <taxon>Cercospora</taxon>
    </lineage>
</organism>
<name>A0ABZ0NW42_CERBT</name>
<gene>
    <name evidence="1" type="ORF">RHO25_008321</name>
</gene>
<reference evidence="1 2" key="1">
    <citation type="submission" date="2023-09" db="EMBL/GenBank/DDBJ databases">
        <title>Complete-Gapless Cercospora beticola genome.</title>
        <authorList>
            <person name="Wyatt N.A."/>
            <person name="Spanner R.E."/>
            <person name="Bolton M.D."/>
        </authorList>
    </citation>
    <scope>NUCLEOTIDE SEQUENCE [LARGE SCALE GENOMIC DNA]</scope>
    <source>
        <strain evidence="1">Cb09-40</strain>
    </source>
</reference>
<evidence type="ECO:0000313" key="2">
    <source>
        <dbReference type="Proteomes" id="UP001302367"/>
    </source>
</evidence>
<accession>A0ABZ0NW42</accession>